<comment type="caution">
    <text evidence="1">The sequence shown here is derived from an EMBL/GenBank/DDBJ whole genome shotgun (WGS) entry which is preliminary data.</text>
</comment>
<evidence type="ECO:0000313" key="1">
    <source>
        <dbReference type="EMBL" id="KAH7833288.1"/>
    </source>
</evidence>
<sequence length="997" mass="109118">MPPFLFLALLFLVTTSSASTLITDFHALIALKNGFEIASPALNTWNSSNPTSVCSWVGIKCLKGRVVSLDLTDMNLYGSVSSVFLTLDKLTDLSLAGNNFTGEIKIGNLSSLRSLNISNNAFDGRLDWNYSSLENLEVLDAYNNNFTDLLPLGISSLKKLRYLDLGGNYFYGKIPESYGNLISLEYLSLAGNDLQGKIPGELGNLTNLKEIDLGYYNVFEGGIPKEFGKLVNLVHMDLSKCELDGPIPPELGNLHSLDTLFLHTNLLSGSIPKELGNLTRLVSLDLSINALTGEVPNELVNLQQLRLLNLFMNRLHGSIPDFFAGYPLLETLQLWMNNFTGTIPTSLGANGNLQTLDLSTNKLTGTIPPNLCASNQLRILILLKNFLFGSIPESLGKCFSLVRVRLGQNFLNGSIPDGFIYLSQLNLLELQENFLSGSLSENGNSNSIPAKLSELNLSNNFLSGSLPYSLSNFSSLQNLLLGGNQFSGPIPPSIGQLQVLKLDLSGNSLSSEIPLEIGNCLHLTYLDLSNNNLSGPIPPEISNIRILNYLNLSRNHFTNTIPKSIGSIKSLTIADFSFNDLSGNLPESGQFAFFNASSFAGNPQLCGPLLNNPCNVTAITETTRKASGEFKLVFALGLLVCSLVFAAAAIIKAKTFKKGGSSSSWKMTAFHQKLEFTVSDVLECMKDGNVIGRGGAGIVYHGKMPNGTEIAVKKLLGFGSNSHDHGFRAEIQTLGKIRHRNIVRLLAFCSNKETNLLVYEYMRNGSLGEALHGKKGSFLGWNLRYKIALESARGLCYLHHDCSPLIIHRDVKSNNILLNSAFEAHVADFGLAKFLMDGGASECMSAIAGSYGYIAPEYAYTLRVDEKSDVYSLGVVLLELITGRRPVGEFGEGVDIVQWTKKATNCGRREEVIRVVDPRLLTTVPQDEAMHLFFIAMLCIQENSIERPTMREVVQMLSEFPRQSPETQSSSSTICYPKSKNIEKEKNSSNLRNDLLV</sequence>
<keyword evidence="2" id="KW-1185">Reference proteome</keyword>
<accession>A0ACB7WXU6</accession>
<dbReference type="Proteomes" id="UP000828048">
    <property type="component" value="Chromosome 2"/>
</dbReference>
<reference evidence="1 2" key="1">
    <citation type="journal article" date="2021" name="Hortic Res">
        <title>High-quality reference genome and annotation aids understanding of berry development for evergreen blueberry (Vaccinium darrowii).</title>
        <authorList>
            <person name="Yu J."/>
            <person name="Hulse-Kemp A.M."/>
            <person name="Babiker E."/>
            <person name="Staton M."/>
        </authorList>
    </citation>
    <scope>NUCLEOTIDE SEQUENCE [LARGE SCALE GENOMIC DNA]</scope>
    <source>
        <strain evidence="2">cv. NJ 8807/NJ 8810</strain>
        <tissue evidence="1">Young leaf</tissue>
    </source>
</reference>
<gene>
    <name evidence="1" type="ORF">Vadar_004827</name>
</gene>
<protein>
    <submittedName>
        <fullName evidence="1">Uncharacterized protein</fullName>
    </submittedName>
</protein>
<dbReference type="EMBL" id="CM037152">
    <property type="protein sequence ID" value="KAH7833288.1"/>
    <property type="molecule type" value="Genomic_DNA"/>
</dbReference>
<organism evidence="1 2">
    <name type="scientific">Vaccinium darrowii</name>
    <dbReference type="NCBI Taxonomy" id="229202"/>
    <lineage>
        <taxon>Eukaryota</taxon>
        <taxon>Viridiplantae</taxon>
        <taxon>Streptophyta</taxon>
        <taxon>Embryophyta</taxon>
        <taxon>Tracheophyta</taxon>
        <taxon>Spermatophyta</taxon>
        <taxon>Magnoliopsida</taxon>
        <taxon>eudicotyledons</taxon>
        <taxon>Gunneridae</taxon>
        <taxon>Pentapetalae</taxon>
        <taxon>asterids</taxon>
        <taxon>Ericales</taxon>
        <taxon>Ericaceae</taxon>
        <taxon>Vaccinioideae</taxon>
        <taxon>Vaccinieae</taxon>
        <taxon>Vaccinium</taxon>
    </lineage>
</organism>
<name>A0ACB7WXU6_9ERIC</name>
<evidence type="ECO:0000313" key="2">
    <source>
        <dbReference type="Proteomes" id="UP000828048"/>
    </source>
</evidence>
<proteinExistence type="predicted"/>